<evidence type="ECO:0000256" key="2">
    <source>
        <dbReference type="PROSITE-ProRule" id="PRU00708"/>
    </source>
</evidence>
<dbReference type="InterPro" id="IPR002885">
    <property type="entry name" value="PPR_rpt"/>
</dbReference>
<evidence type="ECO:0000256" key="1">
    <source>
        <dbReference type="ARBA" id="ARBA00022737"/>
    </source>
</evidence>
<dbReference type="EMBL" id="CAMGYJ010000010">
    <property type="protein sequence ID" value="CAI0546446.1"/>
    <property type="molecule type" value="Genomic_DNA"/>
</dbReference>
<evidence type="ECO:0008006" key="5">
    <source>
        <dbReference type="Google" id="ProtNLM"/>
    </source>
</evidence>
<dbReference type="Pfam" id="PF13041">
    <property type="entry name" value="PPR_2"/>
    <property type="match status" value="5"/>
</dbReference>
<dbReference type="NCBIfam" id="TIGR00756">
    <property type="entry name" value="PPR"/>
    <property type="match status" value="4"/>
</dbReference>
<dbReference type="InterPro" id="IPR011990">
    <property type="entry name" value="TPR-like_helical_dom_sf"/>
</dbReference>
<reference evidence="3" key="1">
    <citation type="submission" date="2022-08" db="EMBL/GenBank/DDBJ databases">
        <authorList>
            <person name="Gutierrez-Valencia J."/>
        </authorList>
    </citation>
    <scope>NUCLEOTIDE SEQUENCE</scope>
</reference>
<organism evidence="3 4">
    <name type="scientific">Linum tenue</name>
    <dbReference type="NCBI Taxonomy" id="586396"/>
    <lineage>
        <taxon>Eukaryota</taxon>
        <taxon>Viridiplantae</taxon>
        <taxon>Streptophyta</taxon>
        <taxon>Embryophyta</taxon>
        <taxon>Tracheophyta</taxon>
        <taxon>Spermatophyta</taxon>
        <taxon>Magnoliopsida</taxon>
        <taxon>eudicotyledons</taxon>
        <taxon>Gunneridae</taxon>
        <taxon>Pentapetalae</taxon>
        <taxon>rosids</taxon>
        <taxon>fabids</taxon>
        <taxon>Malpighiales</taxon>
        <taxon>Linaceae</taxon>
        <taxon>Linum</taxon>
    </lineage>
</organism>
<dbReference type="PROSITE" id="PS51375">
    <property type="entry name" value="PPR"/>
    <property type="match status" value="6"/>
</dbReference>
<feature type="repeat" description="PPR" evidence="2">
    <location>
        <begin position="589"/>
        <end position="623"/>
    </location>
</feature>
<dbReference type="Pfam" id="PF01535">
    <property type="entry name" value="PPR"/>
    <property type="match status" value="3"/>
</dbReference>
<dbReference type="FunFam" id="1.25.40.10:FF:000381">
    <property type="entry name" value="Pentatricopeptide repeat-containing protein"/>
    <property type="match status" value="1"/>
</dbReference>
<feature type="repeat" description="PPR" evidence="2">
    <location>
        <begin position="187"/>
        <end position="221"/>
    </location>
</feature>
<sequence>MTTTSKTASNVLMNGAEYWRCLEDVLARVVSFCSSRSLKEGFCVHAPVVKLCLHDHLYVNNNLLNLYGKCFGLRDARQLFDEMPHRDVVSWSGILSTYAKNGRHGAAIDLYRDMADSGVYPNAFTFSCVVRSCAALSDLDYGKRVHGSLVKHGLQSNLVVGSSLIELYSKFDSSDATKVFGLIDEADVVSWTTMISSSVRAGKYRQAFQLYIDMIKSGVTPNGFTVSKMLAASGFLGLEYGKLIHAHAVVLGVELNLVTRTTLVDMYSKCQRMEDAVKVAKLTNDSDVVLWTRIVSGFAQNSNFQSALTALADMNLAGISPNEVTYLVLLNECSPILSLDLGTQIHSRVITAGLEDHIPLGNALLDMYMKCSDTVEDGLRVFKEMQSPNVISWTSLIAGFSNHDLQQDSFRLFIEMRTAGVLPASYTLTTVLHAADSPSQTLQLHAQVIKLKVSQEIFLGNALVDAYAGSGRIEDAWRVVRTMNKRDIITYTSLATRLNQSGHHKQALEIVRHIANDDGVKMDGFCLAGFLSASSYLGKQETGQQLHCLSVKSGFGSCVSVLNSLVDFYGKCGLLDEARRAFAEIREPDVVSWNGLMCGFASNGFIDDALSTFDEMRLAGVAPDKVTFLSVLFACQQGGLIDRSREYFDSFRDQHAIEPRLEHYSCLIDTMSKAGRLEEAVEVLETMPLKPDASIYRNLLAACRVHNNLRLGEDMARRGLELCPGEPVFYVWLAKLYDDCGRSDLAEQTRKSKREWFSRVEPDGTLEQDESLPEMKHVML</sequence>
<dbReference type="GO" id="GO:0005739">
    <property type="term" value="C:mitochondrion"/>
    <property type="evidence" value="ECO:0007669"/>
    <property type="project" value="TreeGrafter"/>
</dbReference>
<feature type="repeat" description="PPR" evidence="2">
    <location>
        <begin position="389"/>
        <end position="423"/>
    </location>
</feature>
<dbReference type="AlphaFoldDB" id="A0AAV0QMW5"/>
<dbReference type="FunFam" id="1.25.40.10:FF:000344">
    <property type="entry name" value="Pentatricopeptide repeat-containing protein"/>
    <property type="match status" value="1"/>
</dbReference>
<evidence type="ECO:0000313" key="4">
    <source>
        <dbReference type="Proteomes" id="UP001154282"/>
    </source>
</evidence>
<dbReference type="GO" id="GO:0003723">
    <property type="term" value="F:RNA binding"/>
    <property type="evidence" value="ECO:0007669"/>
    <property type="project" value="InterPro"/>
</dbReference>
<dbReference type="FunFam" id="1.25.40.10:FF:001224">
    <property type="entry name" value="Pentatricopeptide repeat-containing protein chloroplastic"/>
    <property type="match status" value="1"/>
</dbReference>
<dbReference type="PANTHER" id="PTHR24015:SF1726">
    <property type="entry name" value="OS03G0861900 PROTEIN"/>
    <property type="match status" value="1"/>
</dbReference>
<keyword evidence="4" id="KW-1185">Reference proteome</keyword>
<gene>
    <name evidence="3" type="ORF">LITE_LOCUS43972</name>
</gene>
<dbReference type="FunFam" id="1.25.40.10:FF:000090">
    <property type="entry name" value="Pentatricopeptide repeat-containing protein, chloroplastic"/>
    <property type="match status" value="1"/>
</dbReference>
<accession>A0AAV0QMW5</accession>
<evidence type="ECO:0000313" key="3">
    <source>
        <dbReference type="EMBL" id="CAI0546446.1"/>
    </source>
</evidence>
<protein>
    <recommendedName>
        <fullName evidence="5">Pentatricopeptide repeat-containing protein</fullName>
    </recommendedName>
</protein>
<dbReference type="SUPFAM" id="SSF48452">
    <property type="entry name" value="TPR-like"/>
    <property type="match status" value="1"/>
</dbReference>
<dbReference type="Gene3D" id="1.25.40.10">
    <property type="entry name" value="Tetratricopeptide repeat domain"/>
    <property type="match status" value="7"/>
</dbReference>
<feature type="repeat" description="PPR" evidence="2">
    <location>
        <begin position="87"/>
        <end position="121"/>
    </location>
</feature>
<feature type="repeat" description="PPR" evidence="2">
    <location>
        <begin position="287"/>
        <end position="321"/>
    </location>
</feature>
<name>A0AAV0QMW5_9ROSI</name>
<dbReference type="Proteomes" id="UP001154282">
    <property type="component" value="Unassembled WGS sequence"/>
</dbReference>
<dbReference type="PANTHER" id="PTHR24015">
    <property type="entry name" value="OS07G0578800 PROTEIN-RELATED"/>
    <property type="match status" value="1"/>
</dbReference>
<dbReference type="InterPro" id="IPR046960">
    <property type="entry name" value="PPR_At4g14850-like_plant"/>
</dbReference>
<proteinExistence type="predicted"/>
<dbReference type="GO" id="GO:0009451">
    <property type="term" value="P:RNA modification"/>
    <property type="evidence" value="ECO:0007669"/>
    <property type="project" value="InterPro"/>
</dbReference>
<keyword evidence="1" id="KW-0677">Repeat</keyword>
<feature type="repeat" description="PPR" evidence="2">
    <location>
        <begin position="456"/>
        <end position="490"/>
    </location>
</feature>
<comment type="caution">
    <text evidence="3">The sequence shown here is derived from an EMBL/GenBank/DDBJ whole genome shotgun (WGS) entry which is preliminary data.</text>
</comment>